<keyword evidence="5" id="KW-0539">Nucleus</keyword>
<dbReference type="CDD" id="cd10017">
    <property type="entry name" value="B3_DNA"/>
    <property type="match status" value="2"/>
</dbReference>
<feature type="compositionally biased region" description="Low complexity" evidence="6">
    <location>
        <begin position="49"/>
        <end position="60"/>
    </location>
</feature>
<dbReference type="GO" id="GO:0005634">
    <property type="term" value="C:nucleus"/>
    <property type="evidence" value="ECO:0007669"/>
    <property type="project" value="UniProtKB-SubCell"/>
</dbReference>
<dbReference type="Pfam" id="PF02362">
    <property type="entry name" value="B3"/>
    <property type="match status" value="2"/>
</dbReference>
<feature type="region of interest" description="Disordered" evidence="6">
    <location>
        <begin position="41"/>
        <end position="76"/>
    </location>
</feature>
<dbReference type="InterPro" id="IPR044837">
    <property type="entry name" value="REM16-like"/>
</dbReference>
<name>A0AA41SDZ4_PAPNU</name>
<evidence type="ECO:0000256" key="3">
    <source>
        <dbReference type="ARBA" id="ARBA00023125"/>
    </source>
</evidence>
<dbReference type="SUPFAM" id="SSF101936">
    <property type="entry name" value="DNA-binding pseudobarrel domain"/>
    <property type="match status" value="2"/>
</dbReference>
<dbReference type="AlphaFoldDB" id="A0AA41SDZ4"/>
<evidence type="ECO:0000256" key="6">
    <source>
        <dbReference type="SAM" id="MobiDB-lite"/>
    </source>
</evidence>
<organism evidence="8 9">
    <name type="scientific">Papaver nudicaule</name>
    <name type="common">Iceland poppy</name>
    <dbReference type="NCBI Taxonomy" id="74823"/>
    <lineage>
        <taxon>Eukaryota</taxon>
        <taxon>Viridiplantae</taxon>
        <taxon>Streptophyta</taxon>
        <taxon>Embryophyta</taxon>
        <taxon>Tracheophyta</taxon>
        <taxon>Spermatophyta</taxon>
        <taxon>Magnoliopsida</taxon>
        <taxon>Ranunculales</taxon>
        <taxon>Papaveraceae</taxon>
        <taxon>Papaveroideae</taxon>
        <taxon>Papaver</taxon>
    </lineage>
</organism>
<keyword evidence="9" id="KW-1185">Reference proteome</keyword>
<protein>
    <recommendedName>
        <fullName evidence="7">TF-B3 domain-containing protein</fullName>
    </recommendedName>
</protein>
<comment type="subcellular location">
    <subcellularLocation>
        <location evidence="1">Nucleus</location>
    </subcellularLocation>
</comment>
<keyword evidence="2" id="KW-0805">Transcription regulation</keyword>
<feature type="domain" description="TF-B3" evidence="7">
    <location>
        <begin position="246"/>
        <end position="338"/>
    </location>
</feature>
<dbReference type="GO" id="GO:0003677">
    <property type="term" value="F:DNA binding"/>
    <property type="evidence" value="ECO:0007669"/>
    <property type="project" value="UniProtKB-KW"/>
</dbReference>
<evidence type="ECO:0000256" key="4">
    <source>
        <dbReference type="ARBA" id="ARBA00023163"/>
    </source>
</evidence>
<evidence type="ECO:0000256" key="2">
    <source>
        <dbReference type="ARBA" id="ARBA00023015"/>
    </source>
</evidence>
<dbReference type="InterPro" id="IPR003340">
    <property type="entry name" value="B3_DNA-bd"/>
</dbReference>
<dbReference type="EMBL" id="JAJJMA010180501">
    <property type="protein sequence ID" value="MCL7037552.1"/>
    <property type="molecule type" value="Genomic_DNA"/>
</dbReference>
<reference evidence="8" key="1">
    <citation type="submission" date="2022-03" db="EMBL/GenBank/DDBJ databases">
        <title>A functionally conserved STORR gene fusion in Papaver species that diverged 16.8 million years ago.</title>
        <authorList>
            <person name="Catania T."/>
        </authorList>
    </citation>
    <scope>NUCLEOTIDE SEQUENCE</scope>
    <source>
        <strain evidence="8">S-191538</strain>
    </source>
</reference>
<sequence length="348" mass="39708">MAKDLNSYEEARKQRIEDNKRRFQELGVIKMANSLTDINKKKNKRNQAKVKSNATSTSPDVVRRSSRPRNKVSYSEGIGTTNCKTSFLNRDALKRAESFQSGLLSGKPSFVKSMSATNVSRNFTLSIPVEIRNNHLSKEKKVRIVLENEEGLVYETNYNGTSGYLSTGWKTFCMDHKLDNGDALVIELIEPTRFKVHIFKVSNDIVEVQVDELMQARKSNYIATRVVTKAERSKALNRAMSFQSRLPSSSPSFVKSMSHRHFIPVEVRNNHVSKEKKVRLVLENEEGLVYETNYNGAYGYLSTGWRTFCMDHKLDNGDALVFELIEPTRFKVHIFRVPNDIGEGQVLI</sequence>
<dbReference type="Gene3D" id="2.40.330.10">
    <property type="entry name" value="DNA-binding pseudobarrel domain"/>
    <property type="match status" value="2"/>
</dbReference>
<evidence type="ECO:0000259" key="7">
    <source>
        <dbReference type="PROSITE" id="PS50863"/>
    </source>
</evidence>
<dbReference type="PANTHER" id="PTHR31391:SF4">
    <property type="entry name" value="B3 DOMAIN-CONTAINING PROTEIN OS03G0184500"/>
    <property type="match status" value="1"/>
</dbReference>
<feature type="domain" description="TF-B3" evidence="7">
    <location>
        <begin position="110"/>
        <end position="202"/>
    </location>
</feature>
<comment type="caution">
    <text evidence="8">The sequence shown here is derived from an EMBL/GenBank/DDBJ whole genome shotgun (WGS) entry which is preliminary data.</text>
</comment>
<accession>A0AA41SDZ4</accession>
<dbReference type="InterPro" id="IPR015300">
    <property type="entry name" value="DNA-bd_pseudobarrel_sf"/>
</dbReference>
<dbReference type="PROSITE" id="PS50863">
    <property type="entry name" value="B3"/>
    <property type="match status" value="2"/>
</dbReference>
<proteinExistence type="predicted"/>
<keyword evidence="3" id="KW-0238">DNA-binding</keyword>
<evidence type="ECO:0000313" key="9">
    <source>
        <dbReference type="Proteomes" id="UP001177140"/>
    </source>
</evidence>
<dbReference type="PANTHER" id="PTHR31391">
    <property type="entry name" value="B3 DOMAIN-CONTAINING PROTEIN OS11G0197600-RELATED"/>
    <property type="match status" value="1"/>
</dbReference>
<dbReference type="SMART" id="SM01019">
    <property type="entry name" value="B3"/>
    <property type="match status" value="2"/>
</dbReference>
<dbReference type="Proteomes" id="UP001177140">
    <property type="component" value="Unassembled WGS sequence"/>
</dbReference>
<evidence type="ECO:0000256" key="5">
    <source>
        <dbReference type="ARBA" id="ARBA00023242"/>
    </source>
</evidence>
<evidence type="ECO:0000313" key="8">
    <source>
        <dbReference type="EMBL" id="MCL7037552.1"/>
    </source>
</evidence>
<gene>
    <name evidence="8" type="ORF">MKW94_008380</name>
</gene>
<evidence type="ECO:0000256" key="1">
    <source>
        <dbReference type="ARBA" id="ARBA00004123"/>
    </source>
</evidence>
<keyword evidence="4" id="KW-0804">Transcription</keyword>